<feature type="domain" description="Beta-lactamase-related" evidence="1">
    <location>
        <begin position="106"/>
        <end position="467"/>
    </location>
</feature>
<evidence type="ECO:0000259" key="1">
    <source>
        <dbReference type="Pfam" id="PF00144"/>
    </source>
</evidence>
<dbReference type="Proteomes" id="UP001209540">
    <property type="component" value="Unassembled WGS sequence"/>
</dbReference>
<dbReference type="SUPFAM" id="SSF56601">
    <property type="entry name" value="beta-lactamase/transpeptidase-like"/>
    <property type="match status" value="1"/>
</dbReference>
<dbReference type="InterPro" id="IPR012338">
    <property type="entry name" value="Beta-lactam/transpept-like"/>
</dbReference>
<reference evidence="2" key="1">
    <citation type="journal article" date="2022" name="IScience">
        <title>Evolution of zygomycete secretomes and the origins of terrestrial fungal ecologies.</title>
        <authorList>
            <person name="Chang Y."/>
            <person name="Wang Y."/>
            <person name="Mondo S."/>
            <person name="Ahrendt S."/>
            <person name="Andreopoulos W."/>
            <person name="Barry K."/>
            <person name="Beard J."/>
            <person name="Benny G.L."/>
            <person name="Blankenship S."/>
            <person name="Bonito G."/>
            <person name="Cuomo C."/>
            <person name="Desiro A."/>
            <person name="Gervers K.A."/>
            <person name="Hundley H."/>
            <person name="Kuo A."/>
            <person name="LaButti K."/>
            <person name="Lang B.F."/>
            <person name="Lipzen A."/>
            <person name="O'Donnell K."/>
            <person name="Pangilinan J."/>
            <person name="Reynolds N."/>
            <person name="Sandor L."/>
            <person name="Smith M.E."/>
            <person name="Tsang A."/>
            <person name="Grigoriev I.V."/>
            <person name="Stajich J.E."/>
            <person name="Spatafora J.W."/>
        </authorList>
    </citation>
    <scope>NUCLEOTIDE SEQUENCE</scope>
    <source>
        <strain evidence="2">RSA 2281</strain>
    </source>
</reference>
<dbReference type="Pfam" id="PF00144">
    <property type="entry name" value="Beta-lactamase"/>
    <property type="match status" value="1"/>
</dbReference>
<dbReference type="PANTHER" id="PTHR43319:SF3">
    <property type="entry name" value="BETA-LACTAMASE-RELATED DOMAIN-CONTAINING PROTEIN"/>
    <property type="match status" value="1"/>
</dbReference>
<evidence type="ECO:0000313" key="3">
    <source>
        <dbReference type="Proteomes" id="UP001209540"/>
    </source>
</evidence>
<evidence type="ECO:0000313" key="2">
    <source>
        <dbReference type="EMBL" id="KAI9268180.1"/>
    </source>
</evidence>
<organism evidence="2 3">
    <name type="scientific">Phascolomyces articulosus</name>
    <dbReference type="NCBI Taxonomy" id="60185"/>
    <lineage>
        <taxon>Eukaryota</taxon>
        <taxon>Fungi</taxon>
        <taxon>Fungi incertae sedis</taxon>
        <taxon>Mucoromycota</taxon>
        <taxon>Mucoromycotina</taxon>
        <taxon>Mucoromycetes</taxon>
        <taxon>Mucorales</taxon>
        <taxon>Lichtheimiaceae</taxon>
        <taxon>Phascolomyces</taxon>
    </lineage>
</organism>
<name>A0AAD5KEI7_9FUNG</name>
<sequence length="484" mass="54873">MTTETLDGPQKTISFRHPVTTHQNLLSSNINKRTTTLFKCATIAFLLLCIAGKRYFNQGPFIPLTCSLFGYACERRYDVPFRGFVHDDYVLAQEAFKNNFYIGEEVGAAVAVYVDGQLVVDMQGGWQNKEDLVPYTEDTLQLVFSCTKALGSIVVAQFVEKGLLSYDEKISTYWPEFGQGKKENVTLGDLMQHAGGVGYLDNSFTTTDAEDPERFSKILAAQPHNFEGVRKRSYHATTRGWFVNEILRRVANTTVHDVMMNELNEKYDIEWNLKPYQQAYDDRIAVMYRGNLFIEAVRGIQILGPTSLIQRLFSMDRIVRKTLASKYYDMSGYVPSGVIDLRYRRIEAPGFSGFTNARSIAKLAAMMANGGKAIVPDEPDLLNPKTYALATQPIPLEWDYFIQRWMPSVHGGWGIFDYLETDGVHFVGWTGVGGSTFWWNQEYNIGFGYCMNAMPDLNSPDERSISILRAVVKQVLKKKMDLTL</sequence>
<keyword evidence="3" id="KW-1185">Reference proteome</keyword>
<accession>A0AAD5KEI7</accession>
<dbReference type="InterPro" id="IPR001466">
    <property type="entry name" value="Beta-lactam-related"/>
</dbReference>
<dbReference type="PANTHER" id="PTHR43319">
    <property type="entry name" value="BETA-LACTAMASE-RELATED"/>
    <property type="match status" value="1"/>
</dbReference>
<proteinExistence type="predicted"/>
<comment type="caution">
    <text evidence="2">The sequence shown here is derived from an EMBL/GenBank/DDBJ whole genome shotgun (WGS) entry which is preliminary data.</text>
</comment>
<dbReference type="AlphaFoldDB" id="A0AAD5KEI7"/>
<protein>
    <submittedName>
        <fullName evidence="2">Beta-lactamase/transpeptidase-like protein</fullName>
    </submittedName>
</protein>
<reference evidence="2" key="2">
    <citation type="submission" date="2023-02" db="EMBL/GenBank/DDBJ databases">
        <authorList>
            <consortium name="DOE Joint Genome Institute"/>
            <person name="Mondo S.J."/>
            <person name="Chang Y."/>
            <person name="Wang Y."/>
            <person name="Ahrendt S."/>
            <person name="Andreopoulos W."/>
            <person name="Barry K."/>
            <person name="Beard J."/>
            <person name="Benny G.L."/>
            <person name="Blankenship S."/>
            <person name="Bonito G."/>
            <person name="Cuomo C."/>
            <person name="Desiro A."/>
            <person name="Gervers K.A."/>
            <person name="Hundley H."/>
            <person name="Kuo A."/>
            <person name="LaButti K."/>
            <person name="Lang B.F."/>
            <person name="Lipzen A."/>
            <person name="O'Donnell K."/>
            <person name="Pangilinan J."/>
            <person name="Reynolds N."/>
            <person name="Sandor L."/>
            <person name="Smith M.W."/>
            <person name="Tsang A."/>
            <person name="Grigoriev I.V."/>
            <person name="Stajich J.E."/>
            <person name="Spatafora J.W."/>
        </authorList>
    </citation>
    <scope>NUCLEOTIDE SEQUENCE</scope>
    <source>
        <strain evidence="2">RSA 2281</strain>
    </source>
</reference>
<dbReference type="EMBL" id="JAIXMP010000009">
    <property type="protein sequence ID" value="KAI9268180.1"/>
    <property type="molecule type" value="Genomic_DNA"/>
</dbReference>
<dbReference type="Gene3D" id="3.40.710.10">
    <property type="entry name" value="DD-peptidase/beta-lactamase superfamily"/>
    <property type="match status" value="1"/>
</dbReference>
<dbReference type="InterPro" id="IPR052907">
    <property type="entry name" value="Beta-lactamase/esterase"/>
</dbReference>
<gene>
    <name evidence="2" type="ORF">BDA99DRAFT_505058</name>
</gene>